<dbReference type="InParanoid" id="A0A0G4H1W1"/>
<feature type="region of interest" description="Disordered" evidence="1">
    <location>
        <begin position="1"/>
        <end position="28"/>
    </location>
</feature>
<reference evidence="2 3" key="1">
    <citation type="submission" date="2014-11" db="EMBL/GenBank/DDBJ databases">
        <authorList>
            <person name="Zhu J."/>
            <person name="Qi W."/>
            <person name="Song R."/>
        </authorList>
    </citation>
    <scope>NUCLEOTIDE SEQUENCE [LARGE SCALE GENOMIC DNA]</scope>
</reference>
<organism evidence="2 3">
    <name type="scientific">Vitrella brassicaformis (strain CCMP3155)</name>
    <dbReference type="NCBI Taxonomy" id="1169540"/>
    <lineage>
        <taxon>Eukaryota</taxon>
        <taxon>Sar</taxon>
        <taxon>Alveolata</taxon>
        <taxon>Colpodellida</taxon>
        <taxon>Vitrellaceae</taxon>
        <taxon>Vitrella</taxon>
    </lineage>
</organism>
<gene>
    <name evidence="2" type="ORF">Vbra_19320</name>
</gene>
<dbReference type="EMBL" id="CDMY01000947">
    <property type="protein sequence ID" value="CEM37610.1"/>
    <property type="molecule type" value="Genomic_DNA"/>
</dbReference>
<dbReference type="AlphaFoldDB" id="A0A0G4H1W1"/>
<evidence type="ECO:0000313" key="3">
    <source>
        <dbReference type="Proteomes" id="UP000041254"/>
    </source>
</evidence>
<protein>
    <submittedName>
        <fullName evidence="2">Uncharacterized protein</fullName>
    </submittedName>
</protein>
<name>A0A0G4H1W1_VITBC</name>
<dbReference type="VEuPathDB" id="CryptoDB:Vbra_19320"/>
<dbReference type="Proteomes" id="UP000041254">
    <property type="component" value="Unassembled WGS sequence"/>
</dbReference>
<accession>A0A0G4H1W1</accession>
<evidence type="ECO:0000313" key="2">
    <source>
        <dbReference type="EMBL" id="CEM37610.1"/>
    </source>
</evidence>
<sequence length="81" mass="9317">MFRKKRRRRARVGTVDNAAVPPSSRHGPAYSCSDEDYYLCRLQSRLAVFVGRLRRPRFTRQIIHHPTSLPVHILPLCTSSG</sequence>
<keyword evidence="3" id="KW-1185">Reference proteome</keyword>
<evidence type="ECO:0000256" key="1">
    <source>
        <dbReference type="SAM" id="MobiDB-lite"/>
    </source>
</evidence>
<proteinExistence type="predicted"/>
<feature type="compositionally biased region" description="Basic residues" evidence="1">
    <location>
        <begin position="1"/>
        <end position="11"/>
    </location>
</feature>